<feature type="region of interest" description="Disordered" evidence="1">
    <location>
        <begin position="1"/>
        <end position="21"/>
    </location>
</feature>
<dbReference type="AlphaFoldDB" id="A0A834WW45"/>
<dbReference type="Proteomes" id="UP000634136">
    <property type="component" value="Unassembled WGS sequence"/>
</dbReference>
<organism evidence="2 3">
    <name type="scientific">Senna tora</name>
    <dbReference type="NCBI Taxonomy" id="362788"/>
    <lineage>
        <taxon>Eukaryota</taxon>
        <taxon>Viridiplantae</taxon>
        <taxon>Streptophyta</taxon>
        <taxon>Embryophyta</taxon>
        <taxon>Tracheophyta</taxon>
        <taxon>Spermatophyta</taxon>
        <taxon>Magnoliopsida</taxon>
        <taxon>eudicotyledons</taxon>
        <taxon>Gunneridae</taxon>
        <taxon>Pentapetalae</taxon>
        <taxon>rosids</taxon>
        <taxon>fabids</taxon>
        <taxon>Fabales</taxon>
        <taxon>Fabaceae</taxon>
        <taxon>Caesalpinioideae</taxon>
        <taxon>Cassia clade</taxon>
        <taxon>Senna</taxon>
    </lineage>
</organism>
<accession>A0A834WW45</accession>
<name>A0A834WW45_9FABA</name>
<sequence>MGIEDYEDPRQKIQLQGSSKRERKFAGVCEIHFRDGKTICGKREENEKG</sequence>
<reference evidence="2" key="1">
    <citation type="submission" date="2020-09" db="EMBL/GenBank/DDBJ databases">
        <title>Genome-Enabled Discovery of Anthraquinone Biosynthesis in Senna tora.</title>
        <authorList>
            <person name="Kang S.-H."/>
            <person name="Pandey R.P."/>
            <person name="Lee C.-M."/>
            <person name="Sim J.-S."/>
            <person name="Jeong J.-T."/>
            <person name="Choi B.-S."/>
            <person name="Jung M."/>
            <person name="Ginzburg D."/>
            <person name="Zhao K."/>
            <person name="Won S.Y."/>
            <person name="Oh T.-J."/>
            <person name="Yu Y."/>
            <person name="Kim N.-H."/>
            <person name="Lee O.R."/>
            <person name="Lee T.-H."/>
            <person name="Bashyal P."/>
            <person name="Kim T.-S."/>
            <person name="Lee W.-H."/>
            <person name="Kawkins C."/>
            <person name="Kim C.-K."/>
            <person name="Kim J.S."/>
            <person name="Ahn B.O."/>
            <person name="Rhee S.Y."/>
            <person name="Sohng J.K."/>
        </authorList>
    </citation>
    <scope>NUCLEOTIDE SEQUENCE</scope>
    <source>
        <tissue evidence="2">Leaf</tissue>
    </source>
</reference>
<protein>
    <submittedName>
        <fullName evidence="2">Uncharacterized protein</fullName>
    </submittedName>
</protein>
<evidence type="ECO:0000313" key="2">
    <source>
        <dbReference type="EMBL" id="KAF7833840.1"/>
    </source>
</evidence>
<comment type="caution">
    <text evidence="2">The sequence shown here is derived from an EMBL/GenBank/DDBJ whole genome shotgun (WGS) entry which is preliminary data.</text>
</comment>
<evidence type="ECO:0000313" key="3">
    <source>
        <dbReference type="Proteomes" id="UP000634136"/>
    </source>
</evidence>
<gene>
    <name evidence="2" type="ORF">G2W53_016173</name>
</gene>
<keyword evidence="3" id="KW-1185">Reference proteome</keyword>
<proteinExistence type="predicted"/>
<dbReference type="EMBL" id="JAAIUW010000005">
    <property type="protein sequence ID" value="KAF7833840.1"/>
    <property type="molecule type" value="Genomic_DNA"/>
</dbReference>
<evidence type="ECO:0000256" key="1">
    <source>
        <dbReference type="SAM" id="MobiDB-lite"/>
    </source>
</evidence>